<feature type="signal peptide" evidence="2">
    <location>
        <begin position="1"/>
        <end position="15"/>
    </location>
</feature>
<dbReference type="InterPro" id="IPR001254">
    <property type="entry name" value="Trypsin_dom"/>
</dbReference>
<keyword evidence="5" id="KW-1185">Reference proteome</keyword>
<dbReference type="GO" id="GO:0004252">
    <property type="term" value="F:serine-type endopeptidase activity"/>
    <property type="evidence" value="ECO:0007669"/>
    <property type="project" value="InterPro"/>
</dbReference>
<dbReference type="Proteomes" id="UP001153737">
    <property type="component" value="Chromosome 2"/>
</dbReference>
<name>A0A9P0DS04_PHACE</name>
<protein>
    <recommendedName>
        <fullName evidence="3">Peptidase S1 domain-containing protein</fullName>
    </recommendedName>
</protein>
<organism evidence="4 5">
    <name type="scientific">Phaedon cochleariae</name>
    <name type="common">Mustard beetle</name>
    <dbReference type="NCBI Taxonomy" id="80249"/>
    <lineage>
        <taxon>Eukaryota</taxon>
        <taxon>Metazoa</taxon>
        <taxon>Ecdysozoa</taxon>
        <taxon>Arthropoda</taxon>
        <taxon>Hexapoda</taxon>
        <taxon>Insecta</taxon>
        <taxon>Pterygota</taxon>
        <taxon>Neoptera</taxon>
        <taxon>Endopterygota</taxon>
        <taxon>Coleoptera</taxon>
        <taxon>Polyphaga</taxon>
        <taxon>Cucujiformia</taxon>
        <taxon>Chrysomeloidea</taxon>
        <taxon>Chrysomelidae</taxon>
        <taxon>Chrysomelinae</taxon>
        <taxon>Chrysomelini</taxon>
        <taxon>Phaedon</taxon>
    </lineage>
</organism>
<dbReference type="PRINTS" id="PR00722">
    <property type="entry name" value="CHYMOTRYPSIN"/>
</dbReference>
<dbReference type="InterPro" id="IPR043504">
    <property type="entry name" value="Peptidase_S1_PA_chymotrypsin"/>
</dbReference>
<keyword evidence="2" id="KW-0732">Signal</keyword>
<evidence type="ECO:0000256" key="2">
    <source>
        <dbReference type="SAM" id="SignalP"/>
    </source>
</evidence>
<dbReference type="FunFam" id="2.40.10.10:FF:000068">
    <property type="entry name" value="transmembrane protease serine 2"/>
    <property type="match status" value="1"/>
</dbReference>
<evidence type="ECO:0000313" key="4">
    <source>
        <dbReference type="EMBL" id="CAH1155370.1"/>
    </source>
</evidence>
<proteinExistence type="predicted"/>
<feature type="domain" description="Peptidase S1" evidence="3">
    <location>
        <begin position="18"/>
        <end position="258"/>
    </location>
</feature>
<dbReference type="InterPro" id="IPR009003">
    <property type="entry name" value="Peptidase_S1_PA"/>
</dbReference>
<dbReference type="OrthoDB" id="5597713at2759"/>
<evidence type="ECO:0000313" key="5">
    <source>
        <dbReference type="Proteomes" id="UP001153737"/>
    </source>
</evidence>
<dbReference type="AlphaFoldDB" id="A0A9P0DS04"/>
<dbReference type="InterPro" id="IPR018114">
    <property type="entry name" value="TRYPSIN_HIS"/>
</dbReference>
<dbReference type="PROSITE" id="PS00134">
    <property type="entry name" value="TRYPSIN_HIS"/>
    <property type="match status" value="1"/>
</dbReference>
<gene>
    <name evidence="4" type="ORF">PHAECO_LOCUS6260</name>
</gene>
<dbReference type="Pfam" id="PF00089">
    <property type="entry name" value="Trypsin"/>
    <property type="match status" value="1"/>
</dbReference>
<reference evidence="4" key="1">
    <citation type="submission" date="2022-01" db="EMBL/GenBank/DDBJ databases">
        <authorList>
            <person name="King R."/>
        </authorList>
    </citation>
    <scope>NUCLEOTIDE SEQUENCE</scope>
</reference>
<dbReference type="Gene3D" id="2.40.10.10">
    <property type="entry name" value="Trypsin-like serine proteases"/>
    <property type="match status" value="1"/>
</dbReference>
<dbReference type="SUPFAM" id="SSF50494">
    <property type="entry name" value="Trypsin-like serine proteases"/>
    <property type="match status" value="1"/>
</dbReference>
<dbReference type="InterPro" id="IPR001314">
    <property type="entry name" value="Peptidase_S1A"/>
</dbReference>
<dbReference type="PANTHER" id="PTHR24250:SF27">
    <property type="entry name" value="ELASTASE 2 LIKE"/>
    <property type="match status" value="1"/>
</dbReference>
<evidence type="ECO:0000256" key="1">
    <source>
        <dbReference type="ARBA" id="ARBA00023157"/>
    </source>
</evidence>
<reference evidence="4" key="2">
    <citation type="submission" date="2022-10" db="EMBL/GenBank/DDBJ databases">
        <authorList>
            <consortium name="ENA_rothamsted_submissions"/>
            <consortium name="culmorum"/>
            <person name="King R."/>
        </authorList>
    </citation>
    <scope>NUCLEOTIDE SEQUENCE</scope>
</reference>
<dbReference type="CDD" id="cd00190">
    <property type="entry name" value="Tryp_SPc"/>
    <property type="match status" value="1"/>
</dbReference>
<evidence type="ECO:0000259" key="3">
    <source>
        <dbReference type="PROSITE" id="PS50240"/>
    </source>
</evidence>
<dbReference type="GO" id="GO:0006508">
    <property type="term" value="P:proteolysis"/>
    <property type="evidence" value="ECO:0007669"/>
    <property type="project" value="InterPro"/>
</dbReference>
<feature type="chain" id="PRO_5040440031" description="Peptidase S1 domain-containing protein" evidence="2">
    <location>
        <begin position="16"/>
        <end position="267"/>
    </location>
</feature>
<sequence>MLFVLLIGVISSIDGASIVNGNHKATEPRLGDIPFQAGLMLRINQSYLTICGGSLIHPRWVLTAAHCLEQDGQFFPTKSMYVALGSIYTDGKGAQKIQAETLVINKKYFESGGGYDIGMIKLKTNAKLTRNVKLVRIHTNNDESLVGKTAYLTGFGIINDFNQQPIRMRKATLHIDSPAKCLMSSSPYPEICCTSTIVEGKACRGDSGGPLTVIQNGRYLQVGITSHLSVLPFCRISFNNSVYTRVSAYIAWISKVTGIDFAKYNPN</sequence>
<keyword evidence="1" id="KW-1015">Disulfide bond</keyword>
<dbReference type="PANTHER" id="PTHR24250">
    <property type="entry name" value="CHYMOTRYPSIN-RELATED"/>
    <property type="match status" value="1"/>
</dbReference>
<accession>A0A9P0DS04</accession>
<dbReference type="EMBL" id="OU896708">
    <property type="protein sequence ID" value="CAH1155370.1"/>
    <property type="molecule type" value="Genomic_DNA"/>
</dbReference>
<dbReference type="SMART" id="SM00020">
    <property type="entry name" value="Tryp_SPc"/>
    <property type="match status" value="1"/>
</dbReference>
<dbReference type="PROSITE" id="PS50240">
    <property type="entry name" value="TRYPSIN_DOM"/>
    <property type="match status" value="1"/>
</dbReference>